<protein>
    <submittedName>
        <fullName evidence="3">Type VI secretion system protein TssA</fullName>
    </submittedName>
</protein>
<evidence type="ECO:0000313" key="4">
    <source>
        <dbReference type="Proteomes" id="UP001156318"/>
    </source>
</evidence>
<gene>
    <name evidence="3" type="primary">tssA</name>
    <name evidence="3" type="ORF">KFZ77_12350</name>
</gene>
<keyword evidence="4" id="KW-1185">Reference proteome</keyword>
<feature type="domain" description="ImpA N-terminal" evidence="2">
    <location>
        <begin position="14"/>
        <end position="112"/>
    </location>
</feature>
<feature type="compositionally biased region" description="Low complexity" evidence="1">
    <location>
        <begin position="188"/>
        <end position="209"/>
    </location>
</feature>
<evidence type="ECO:0000313" key="3">
    <source>
        <dbReference type="EMBL" id="UYU30661.1"/>
    </source>
</evidence>
<dbReference type="PANTHER" id="PTHR37024:SF3">
    <property type="entry name" value="TYPE VI SECRETION SYSTEM PROTEIN TSSA"/>
    <property type="match status" value="1"/>
</dbReference>
<dbReference type="PANTHER" id="PTHR37024">
    <property type="entry name" value="TYPE VI SECRETION SYSTEM DUF2094 AND IMPA-RELATED DOMAIN PROTEIN"/>
    <property type="match status" value="1"/>
</dbReference>
<reference evidence="3 4" key="1">
    <citation type="submission" date="2021-05" db="EMBL/GenBank/DDBJ databases">
        <title>Isolation, identification, and the growth promoting effects of Pantoea dispersa strain YSD J2 from the aboveground leaves of Cyperus esculentus L.Var. Sativus.</title>
        <authorList>
            <person name="Wang S."/>
            <person name="Tang X.M."/>
            <person name="Huang Y.N."/>
        </authorList>
    </citation>
    <scope>NUCLEOTIDE SEQUENCE [LARGE SCALE GENOMIC DNA]</scope>
    <source>
        <strain evidence="4">YSD YN2</strain>
    </source>
</reference>
<name>A0ABY6JE19_9ENTR</name>
<dbReference type="Proteomes" id="UP001156318">
    <property type="component" value="Chromosome"/>
</dbReference>
<feature type="region of interest" description="Disordered" evidence="1">
    <location>
        <begin position="177"/>
        <end position="212"/>
    </location>
</feature>
<evidence type="ECO:0000256" key="1">
    <source>
        <dbReference type="SAM" id="MobiDB-lite"/>
    </source>
</evidence>
<accession>A0ABY6JE19</accession>
<dbReference type="InterPro" id="IPR010657">
    <property type="entry name" value="ImpA_N"/>
</dbReference>
<dbReference type="RefSeq" id="WP_264384361.1">
    <property type="nucleotide sequence ID" value="NZ_CP074352.1"/>
</dbReference>
<dbReference type="EMBL" id="CP074352">
    <property type="protein sequence ID" value="UYU30661.1"/>
    <property type="molecule type" value="Genomic_DNA"/>
</dbReference>
<evidence type="ECO:0000259" key="2">
    <source>
        <dbReference type="Pfam" id="PF06812"/>
    </source>
</evidence>
<dbReference type="Pfam" id="PF06812">
    <property type="entry name" value="ImpA_N"/>
    <property type="match status" value="1"/>
</dbReference>
<dbReference type="Pfam" id="PF16989">
    <property type="entry name" value="T6SS_VasJ"/>
    <property type="match status" value="1"/>
</dbReference>
<organism evidence="3 4">
    <name type="scientific">Siccibacter colletis</name>
    <dbReference type="NCBI Taxonomy" id="1505757"/>
    <lineage>
        <taxon>Bacteria</taxon>
        <taxon>Pseudomonadati</taxon>
        <taxon>Pseudomonadota</taxon>
        <taxon>Gammaproteobacteria</taxon>
        <taxon>Enterobacterales</taxon>
        <taxon>Enterobacteriaceae</taxon>
        <taxon>Siccibacter</taxon>
    </lineage>
</organism>
<dbReference type="InterPro" id="IPR017739">
    <property type="entry name" value="T6SS-assoc_VCA0119"/>
</dbReference>
<dbReference type="NCBIfam" id="TIGR03362">
    <property type="entry name" value="VI_chp_7"/>
    <property type="match status" value="1"/>
</dbReference>
<proteinExistence type="predicted"/>
<sequence length="463" mass="50840">MEHRHPWCQRLLAALPDEAQRSAIAADDPLWENIETELVKLGSLAHSQVNLTEVAGMCLTLLESKTKDMRVLVQLVRCLQHPAKATPFGTALILLNSWVEAYWAIAWPASAMQKQRLLVQMVRRFDGALGRVGEQASAAELDQLLAHAERLEQTLLRVAPEKTDPLETLIPALRRARSRQQEQAKADSAPAPVTASTVVTTQSSSAAAPEIDTSNERAWRQTLLKVAGLIVEQQPDAAVGYRLRRHAIWSTITAAPVTSRGNQTQLAPVAADRVSEYHAALPQADNALWKQIEESLVLSPYWFDGHCLSARVAAQLGFPEVAAAIAAELEAFLQRLPVLRELTFSDKSAFLTESCAEWLRGAKGSAGQGSEQGQDLAAEVAACRKTQGLNAALALLDDKTRQQSEPREQFYAGMMLAELLAADGMKTLAAQHYHHLLQEAHRLGLAQWEPGLVKRLERLAKAR</sequence>